<evidence type="ECO:0000259" key="3">
    <source>
        <dbReference type="Pfam" id="PF17892"/>
    </source>
</evidence>
<reference evidence="4 5" key="1">
    <citation type="submission" date="2020-07" db="EMBL/GenBank/DDBJ databases">
        <title>Sequencing the genomes of 1000 actinobacteria strains.</title>
        <authorList>
            <person name="Klenk H.-P."/>
        </authorList>
    </citation>
    <scope>NUCLEOTIDE SEQUENCE [LARGE SCALE GENOMIC DNA]</scope>
    <source>
        <strain evidence="4 5">DSM 19082</strain>
    </source>
</reference>
<dbReference type="EMBL" id="JACCBF010000001">
    <property type="protein sequence ID" value="NYD32230.1"/>
    <property type="molecule type" value="Genomic_DNA"/>
</dbReference>
<dbReference type="Gene3D" id="2.60.40.2700">
    <property type="match status" value="1"/>
</dbReference>
<organism evidence="4 5">
    <name type="scientific">Nocardioides kongjuensis</name>
    <dbReference type="NCBI Taxonomy" id="349522"/>
    <lineage>
        <taxon>Bacteria</taxon>
        <taxon>Bacillati</taxon>
        <taxon>Actinomycetota</taxon>
        <taxon>Actinomycetes</taxon>
        <taxon>Propionibacteriales</taxon>
        <taxon>Nocardioidaceae</taxon>
        <taxon>Nocardioides</taxon>
    </lineage>
</organism>
<dbReference type="Proteomes" id="UP000582231">
    <property type="component" value="Unassembled WGS sequence"/>
</dbReference>
<feature type="signal peptide" evidence="1">
    <location>
        <begin position="1"/>
        <end position="32"/>
    </location>
</feature>
<evidence type="ECO:0000313" key="4">
    <source>
        <dbReference type="EMBL" id="NYD32230.1"/>
    </source>
</evidence>
<name>A0A852RTP1_9ACTN</name>
<gene>
    <name evidence="4" type="ORF">BJ958_003776</name>
</gene>
<evidence type="ECO:0008006" key="6">
    <source>
        <dbReference type="Google" id="ProtNLM"/>
    </source>
</evidence>
<comment type="caution">
    <text evidence="4">The sequence shown here is derived from an EMBL/GenBank/DDBJ whole genome shotgun (WGS) entry which is preliminary data.</text>
</comment>
<dbReference type="Gene3D" id="2.60.40.2810">
    <property type="match status" value="3"/>
</dbReference>
<keyword evidence="1" id="KW-0732">Signal</keyword>
<dbReference type="NCBIfam" id="NF012211">
    <property type="entry name" value="tand_rpt_95"/>
    <property type="match status" value="5"/>
</dbReference>
<evidence type="ECO:0000256" key="1">
    <source>
        <dbReference type="SAM" id="SignalP"/>
    </source>
</evidence>
<evidence type="ECO:0000313" key="5">
    <source>
        <dbReference type="Proteomes" id="UP000582231"/>
    </source>
</evidence>
<feature type="chain" id="PRO_5032691703" description="Tandem-95 repeat protein" evidence="1">
    <location>
        <begin position="33"/>
        <end position="731"/>
    </location>
</feature>
<accession>A0A852RTP1</accession>
<dbReference type="AlphaFoldDB" id="A0A852RTP1"/>
<keyword evidence="5" id="KW-1185">Reference proteome</keyword>
<dbReference type="Gene3D" id="2.60.40.3440">
    <property type="match status" value="2"/>
</dbReference>
<protein>
    <recommendedName>
        <fullName evidence="6">Tandem-95 repeat protein</fullName>
    </recommendedName>
</protein>
<dbReference type="InterPro" id="IPR040853">
    <property type="entry name" value="RapA2_cadherin-like"/>
</dbReference>
<feature type="domain" description="RapA2 cadherin-like" evidence="2">
    <location>
        <begin position="520"/>
        <end position="589"/>
    </location>
</feature>
<dbReference type="Pfam" id="PF17803">
    <property type="entry name" value="Cadherin_4"/>
    <property type="match status" value="2"/>
</dbReference>
<dbReference type="Pfam" id="PF17892">
    <property type="entry name" value="Cadherin_5"/>
    <property type="match status" value="1"/>
</dbReference>
<feature type="domain" description="RapA2 cadherin-like" evidence="2">
    <location>
        <begin position="420"/>
        <end position="494"/>
    </location>
</feature>
<proteinExistence type="predicted"/>
<feature type="domain" description="Cadherin-like" evidence="3">
    <location>
        <begin position="334"/>
        <end position="417"/>
    </location>
</feature>
<dbReference type="Pfam" id="PF17963">
    <property type="entry name" value="Big_9"/>
    <property type="match status" value="3"/>
</dbReference>
<dbReference type="InterPro" id="IPR041690">
    <property type="entry name" value="Cadherin_5"/>
</dbReference>
<dbReference type="RefSeq" id="WP_179728437.1">
    <property type="nucleotide sequence ID" value="NZ_BAABEF010000001.1"/>
</dbReference>
<sequence length="731" mass="75703">MSPRTCLRALGAALTTALAVALLALVPAAAHADPAAAPTAPIRYLSTPNATPVTVNLCSGASDPQGDPISLAAIGPNGWAVTYDKQTCLTTITAVGNGGNGELTYQLTDGTNVSDWLSVKITFGQPGNAPVVAQPDTLAAAKGLKKVVSDLKADLAANDTDPEGSVVSVTSIVAESGLLPGEDLTNASWMTPTTWVYTPPTSFVGTRRFVYTVSDGANATRQVLTITITDQGPPKAPVANPDSYVVARNGSLVMTKATGVLVNDTDADSAYIEVGGHGQPSHGTLSSFKAAAGTWTYTPQPGYVGPDSFQYQARDSEGLTSAYVTVSLTVKTIAPVAADDAVQVAKDGSLVVAFATLTANDTDTDSAFDISNVVPGTHGTVLADWTARTLTYTPATGYTGSDTFGYRLTDVDANTSNWALVTVTVVPPLVNQAPVAKNDAYEIHQGHTLTVAAAQGVLANDTDFEDEDLDVAFRGAAQHGSFTDFDFETGAFAYQPEAGWHGTETVTYTSKDPKSAASNTATITIVVRNDAPVAVADSYQAVSGVPLVVPAGQGVLVNDTDAEGGAITGSSWSIPEHAKLVYANDGSFTLTPDAGYVGVVTFWYTIRDELLQESEQATVTVTVAAAPPVVDEPATNAPAGAGPGAIEAGTPRISGRARVGHRLKAVPGVWGPAPVVLSYQWFRNGRAITGATKAGYRLKARDRGKKVCVQVTGTRPAYAVVVRVSAAKRVR</sequence>
<evidence type="ECO:0000259" key="2">
    <source>
        <dbReference type="Pfam" id="PF17803"/>
    </source>
</evidence>